<keyword evidence="3" id="KW-1185">Reference proteome</keyword>
<evidence type="ECO:0008006" key="4">
    <source>
        <dbReference type="Google" id="ProtNLM"/>
    </source>
</evidence>
<protein>
    <recommendedName>
        <fullName evidence="4">Outer membrane protein beta-barrel domain-containing protein</fullName>
    </recommendedName>
</protein>
<evidence type="ECO:0000256" key="1">
    <source>
        <dbReference type="SAM" id="SignalP"/>
    </source>
</evidence>
<accession>A0ABT1CM17</accession>
<reference evidence="2 3" key="1">
    <citation type="submission" date="2020-01" db="EMBL/GenBank/DDBJ databases">
        <title>Genomes of bacteria type strains.</title>
        <authorList>
            <person name="Chen J."/>
            <person name="Zhu S."/>
            <person name="Yang J."/>
        </authorList>
    </citation>
    <scope>NUCLEOTIDE SEQUENCE [LARGE SCALE GENOMIC DNA]</scope>
    <source>
        <strain evidence="2 3">DSM 16655</strain>
    </source>
</reference>
<dbReference type="Proteomes" id="UP001320715">
    <property type="component" value="Unassembled WGS sequence"/>
</dbReference>
<gene>
    <name evidence="2" type="ORF">GTW23_03580</name>
</gene>
<evidence type="ECO:0000313" key="3">
    <source>
        <dbReference type="Proteomes" id="UP001320715"/>
    </source>
</evidence>
<feature type="chain" id="PRO_5046546292" description="Outer membrane protein beta-barrel domain-containing protein" evidence="1">
    <location>
        <begin position="26"/>
        <end position="199"/>
    </location>
</feature>
<sequence>MKLASYLTAGVVVAAGLALSTAAQAQDGALMSSGDLYFNGTIGGSALIFSGSSNVAKTYYGVDASGEVCRANAGGFDLCGGLNVFHTLGNGKKTTGTMTTSTRVASVGGFVKARKQMEQVGIAPYVGLRRFFTQTTVTGVGATTKLTDNANAVYGGVELDYSLVQDRVYLTMKAEVGRTFGAQTNRTTVLLSPGLKVKF</sequence>
<comment type="caution">
    <text evidence="2">The sequence shown here is derived from an EMBL/GenBank/DDBJ whole genome shotgun (WGS) entry which is preliminary data.</text>
</comment>
<dbReference type="RefSeq" id="WP_252914651.1">
    <property type="nucleotide sequence ID" value="NZ_JAAAML010000001.1"/>
</dbReference>
<feature type="signal peptide" evidence="1">
    <location>
        <begin position="1"/>
        <end position="25"/>
    </location>
</feature>
<keyword evidence="1" id="KW-0732">Signal</keyword>
<proteinExistence type="predicted"/>
<evidence type="ECO:0000313" key="2">
    <source>
        <dbReference type="EMBL" id="MCO6407244.1"/>
    </source>
</evidence>
<organism evidence="2 3">
    <name type="scientific">Hoeflea alexandrii</name>
    <dbReference type="NCBI Taxonomy" id="288436"/>
    <lineage>
        <taxon>Bacteria</taxon>
        <taxon>Pseudomonadati</taxon>
        <taxon>Pseudomonadota</taxon>
        <taxon>Alphaproteobacteria</taxon>
        <taxon>Hyphomicrobiales</taxon>
        <taxon>Rhizobiaceae</taxon>
        <taxon>Hoeflea</taxon>
    </lineage>
</organism>
<dbReference type="EMBL" id="JAAAML010000001">
    <property type="protein sequence ID" value="MCO6407244.1"/>
    <property type="molecule type" value="Genomic_DNA"/>
</dbReference>
<name>A0ABT1CM17_9HYPH</name>